<dbReference type="GO" id="GO:0005524">
    <property type="term" value="F:ATP binding"/>
    <property type="evidence" value="ECO:0007669"/>
    <property type="project" value="UniProtKB-UniRule"/>
</dbReference>
<dbReference type="Pfam" id="PF23139">
    <property type="entry name" value="OB_YrrC"/>
    <property type="match status" value="1"/>
</dbReference>
<dbReference type="NCBIfam" id="TIGR01448">
    <property type="entry name" value="recD_rel"/>
    <property type="match status" value="1"/>
</dbReference>
<dbReference type="AlphaFoldDB" id="A0A540V524"/>
<dbReference type="Gene3D" id="2.30.30.940">
    <property type="match status" value="1"/>
</dbReference>
<gene>
    <name evidence="3" type="primary">recD2</name>
    <name evidence="5" type="ORF">FKZ59_03830</name>
</gene>
<dbReference type="GO" id="GO:0006310">
    <property type="term" value="P:DNA recombination"/>
    <property type="evidence" value="ECO:0007669"/>
    <property type="project" value="InterPro"/>
</dbReference>
<dbReference type="HAMAP" id="MF_01488">
    <property type="entry name" value="RecD2"/>
    <property type="match status" value="1"/>
</dbReference>
<dbReference type="InterPro" id="IPR006345">
    <property type="entry name" value="RecD2"/>
</dbReference>
<evidence type="ECO:0000256" key="1">
    <source>
        <dbReference type="ARBA" id="ARBA00022741"/>
    </source>
</evidence>
<dbReference type="SUPFAM" id="SSF52540">
    <property type="entry name" value="P-loop containing nucleoside triphosphate hydrolases"/>
    <property type="match status" value="2"/>
</dbReference>
<evidence type="ECO:0000256" key="2">
    <source>
        <dbReference type="ARBA" id="ARBA00022840"/>
    </source>
</evidence>
<dbReference type="InterPro" id="IPR027417">
    <property type="entry name" value="P-loop_NTPase"/>
</dbReference>
<comment type="similarity">
    <text evidence="3">Belongs to the RecD family. RecD2 subfamily.</text>
</comment>
<dbReference type="InterPro" id="IPR055446">
    <property type="entry name" value="RecD2_N_OB"/>
</dbReference>
<feature type="domain" description="AAA+ ATPase" evidence="4">
    <location>
        <begin position="353"/>
        <end position="511"/>
    </location>
</feature>
<keyword evidence="6" id="KW-1185">Reference proteome</keyword>
<dbReference type="InterPro" id="IPR003593">
    <property type="entry name" value="AAA+_ATPase"/>
</dbReference>
<comment type="caution">
    <text evidence="5">The sequence shown here is derived from an EMBL/GenBank/DDBJ whole genome shotgun (WGS) entry which is preliminary data.</text>
</comment>
<dbReference type="InterPro" id="IPR050534">
    <property type="entry name" value="Coronavir_polyprotein_1ab"/>
</dbReference>
<dbReference type="InterPro" id="IPR027785">
    <property type="entry name" value="UvrD-like_helicase_C"/>
</dbReference>
<proteinExistence type="inferred from homology"/>
<dbReference type="Gene3D" id="1.10.10.2220">
    <property type="match status" value="1"/>
</dbReference>
<dbReference type="GO" id="GO:0003677">
    <property type="term" value="F:DNA binding"/>
    <property type="evidence" value="ECO:0007669"/>
    <property type="project" value="UniProtKB-UniRule"/>
</dbReference>
<reference evidence="5 6" key="1">
    <citation type="submission" date="2019-06" db="EMBL/GenBank/DDBJ databases">
        <title>Genome sequence of Ureibacillus terrenus.</title>
        <authorList>
            <person name="Maclea K.S."/>
            <person name="Simoes M."/>
        </authorList>
    </citation>
    <scope>NUCLEOTIDE SEQUENCE [LARGE SCALE GENOMIC DNA]</scope>
    <source>
        <strain evidence="5 6">ATCC BAA-384</strain>
    </source>
</reference>
<dbReference type="InterPro" id="IPR029493">
    <property type="entry name" value="RecD2-like_HHH"/>
</dbReference>
<evidence type="ECO:0000313" key="5">
    <source>
        <dbReference type="EMBL" id="TQE91857.1"/>
    </source>
</evidence>
<organism evidence="5 6">
    <name type="scientific">Ureibacillus terrenus</name>
    <dbReference type="NCBI Taxonomy" id="118246"/>
    <lineage>
        <taxon>Bacteria</taxon>
        <taxon>Bacillati</taxon>
        <taxon>Bacillota</taxon>
        <taxon>Bacilli</taxon>
        <taxon>Bacillales</taxon>
        <taxon>Caryophanaceae</taxon>
        <taxon>Ureibacillus</taxon>
    </lineage>
</organism>
<dbReference type="Pfam" id="PF18335">
    <property type="entry name" value="SH3_13"/>
    <property type="match status" value="1"/>
</dbReference>
<dbReference type="GO" id="GO:0017116">
    <property type="term" value="F:single-stranded DNA helicase activity"/>
    <property type="evidence" value="ECO:0007669"/>
    <property type="project" value="TreeGrafter"/>
</dbReference>
<dbReference type="InterPro" id="IPR041451">
    <property type="entry name" value="RecD2_SH13"/>
</dbReference>
<dbReference type="SMART" id="SM00382">
    <property type="entry name" value="AAA"/>
    <property type="match status" value="1"/>
</dbReference>
<keyword evidence="3" id="KW-0413">Isomerase</keyword>
<keyword evidence="3" id="KW-0238">DNA-binding</keyword>
<name>A0A540V524_9BACL</name>
<evidence type="ECO:0000259" key="4">
    <source>
        <dbReference type="SMART" id="SM00382"/>
    </source>
</evidence>
<comment type="catalytic activity">
    <reaction evidence="3">
        <text>ATP + H2O = ADP + phosphate + H(+)</text>
        <dbReference type="Rhea" id="RHEA:13065"/>
        <dbReference type="ChEBI" id="CHEBI:15377"/>
        <dbReference type="ChEBI" id="CHEBI:15378"/>
        <dbReference type="ChEBI" id="CHEBI:30616"/>
        <dbReference type="ChEBI" id="CHEBI:43474"/>
        <dbReference type="ChEBI" id="CHEBI:456216"/>
        <dbReference type="EC" id="5.6.2.3"/>
    </reaction>
</comment>
<dbReference type="EC" id="5.6.2.3" evidence="3"/>
<dbReference type="GO" id="GO:0016887">
    <property type="term" value="F:ATP hydrolysis activity"/>
    <property type="evidence" value="ECO:0007669"/>
    <property type="project" value="RHEA"/>
</dbReference>
<comment type="function">
    <text evidence="3">DNA-dependent ATPase and ATP-dependent 5'-3' DNA helicase. Has no activity on blunt DNA or DNA with 3'-overhangs, requires at least 10 bases of 5'-ssDNA for helicase activity.</text>
</comment>
<evidence type="ECO:0000256" key="3">
    <source>
        <dbReference type="HAMAP-Rule" id="MF_01488"/>
    </source>
</evidence>
<keyword evidence="3 5" id="KW-0347">Helicase</keyword>
<dbReference type="Pfam" id="PF14490">
    <property type="entry name" value="HHH_RecD2"/>
    <property type="match status" value="1"/>
</dbReference>
<dbReference type="CDD" id="cd18809">
    <property type="entry name" value="SF1_C_RecD"/>
    <property type="match status" value="1"/>
</dbReference>
<dbReference type="Gene3D" id="3.40.50.300">
    <property type="entry name" value="P-loop containing nucleotide triphosphate hydrolases"/>
    <property type="match status" value="2"/>
</dbReference>
<dbReference type="RefSeq" id="WP_141601416.1">
    <property type="nucleotide sequence ID" value="NZ_VIGD01000003.1"/>
</dbReference>
<dbReference type="PANTHER" id="PTHR43788">
    <property type="entry name" value="DNA2/NAM7 HELICASE FAMILY MEMBER"/>
    <property type="match status" value="1"/>
</dbReference>
<sequence>MEEQYHSEKTFVLGRPIASIFHNASNMYSIVKVKIKETNLKYQEKEITVVGYFPALDEELHYRFVGNLSNHPKYGLQFQAEAFEREVPATEQGVIHYLSSDMFPGIGPKTAEQIVKTLGPDALKKIMENPFVLDEVPRLSEDKKMTIRTALEKNLGLDRVMIQLNEWGFGPQLGMKIYQTYREETIELLTQNPYRLIEEVEGVGFARADELGRKLGITGNHPDRIKAAVLHKLNQAALSEGHVYLEAEQLLPEVKELLEQSQPVEIPYESISNAVIELEEEGKICGEETRIYLPSLYFSEVGIATKVLQLVKKNEESRNFSNDEIRKAIGEVEEDLGVTYAETQAKAIEQALNSSIMILTGGPGTGKTTVIRGIVEVYARLHGLSLEPKEYAKKEEPFPIVLAAPTGRAAKRLSESTGLPAMTIHRLLGFNGQEKEEETDREIQGRLIIIDEMSMVDTWLSHQLFKSIPAEAQVVLVGDQDQLPPVGPGQVLKDLLAAKIVPTVELTEVYRQADGSTIIEMAHQIKKGQVPDNFTEKTGDRSFIKASAEQIASVVTQVVKSAMSKGQSIRDIQVLAPMYKGPAGIDRLNKEIQDLVNPNEDGTRKEIKYGDTIFRIGDKVLQLVNQPECNVFNGDIGEIVAIIKAKETVDKQDQVVVSFDGNEVTYDRGDLNQITLAYCCSIHKAQGSEFQTVIMPIVRSYAKMLRRNLIYTGITRAKNYLILCGEPEEFWKGIQRTDDLKRFTTLRARLNPFIEDEAEVDRTGQTEQTFRADAHENILEHEEPKEMPELPPMLTAETAPKIHPMIGMDGITPYDFLDE</sequence>
<dbReference type="EMBL" id="VIGD01000003">
    <property type="protein sequence ID" value="TQE91857.1"/>
    <property type="molecule type" value="Genomic_DNA"/>
</dbReference>
<dbReference type="CDD" id="cd17933">
    <property type="entry name" value="DEXSc_RecD-like"/>
    <property type="match status" value="1"/>
</dbReference>
<keyword evidence="2 3" id="KW-0067">ATP-binding</keyword>
<dbReference type="OrthoDB" id="9803432at2"/>
<protein>
    <recommendedName>
        <fullName evidence="3">ATP-dependent RecD2 DNA helicase</fullName>
        <ecNumber evidence="3">5.6.2.3</ecNumber>
    </recommendedName>
    <alternativeName>
        <fullName evidence="3">DNA 5'-3' helicase subunit RecD2</fullName>
    </alternativeName>
</protein>
<accession>A0A540V524</accession>
<evidence type="ECO:0000313" key="6">
    <source>
        <dbReference type="Proteomes" id="UP000315753"/>
    </source>
</evidence>
<dbReference type="Pfam" id="PF13604">
    <property type="entry name" value="AAA_30"/>
    <property type="match status" value="1"/>
</dbReference>
<dbReference type="Proteomes" id="UP000315753">
    <property type="component" value="Unassembled WGS sequence"/>
</dbReference>
<keyword evidence="3" id="KW-0378">Hydrolase</keyword>
<dbReference type="PANTHER" id="PTHR43788:SF6">
    <property type="entry name" value="DNA HELICASE B"/>
    <property type="match status" value="1"/>
</dbReference>
<feature type="binding site" evidence="3">
    <location>
        <begin position="364"/>
        <end position="368"/>
    </location>
    <ligand>
        <name>ATP</name>
        <dbReference type="ChEBI" id="CHEBI:30616"/>
    </ligand>
</feature>
<dbReference type="GO" id="GO:0009338">
    <property type="term" value="C:exodeoxyribonuclease V complex"/>
    <property type="evidence" value="ECO:0007669"/>
    <property type="project" value="TreeGrafter"/>
</dbReference>
<dbReference type="GO" id="GO:0043139">
    <property type="term" value="F:5'-3' DNA helicase activity"/>
    <property type="evidence" value="ECO:0007669"/>
    <property type="project" value="UniProtKB-UniRule"/>
</dbReference>
<keyword evidence="1 3" id="KW-0547">Nucleotide-binding</keyword>
<dbReference type="Pfam" id="PF13538">
    <property type="entry name" value="UvrD_C_2"/>
    <property type="match status" value="1"/>
</dbReference>